<dbReference type="EMBL" id="JAAWWB010000012">
    <property type="protein sequence ID" value="KAG6768989.1"/>
    <property type="molecule type" value="Genomic_DNA"/>
</dbReference>
<evidence type="ECO:0000313" key="1">
    <source>
        <dbReference type="EMBL" id="KAG6768989.1"/>
    </source>
</evidence>
<comment type="caution">
    <text evidence="1">The sequence shown here is derived from an EMBL/GenBank/DDBJ whole genome shotgun (WGS) entry which is preliminary data.</text>
</comment>
<keyword evidence="2" id="KW-1185">Reference proteome</keyword>
<protein>
    <submittedName>
        <fullName evidence="1">Uncharacterized protein</fullName>
    </submittedName>
</protein>
<dbReference type="Proteomes" id="UP000886885">
    <property type="component" value="Chromosome 6D"/>
</dbReference>
<name>A0A8X7ZFN4_POPTO</name>
<accession>A0A8X7ZFN4</accession>
<reference evidence="1" key="1">
    <citation type="journal article" date="2020" name="bioRxiv">
        <title>Hybrid origin of Populus tomentosa Carr. identified through genome sequencing and phylogenomic analysis.</title>
        <authorList>
            <person name="An X."/>
            <person name="Gao K."/>
            <person name="Chen Z."/>
            <person name="Li J."/>
            <person name="Yang X."/>
            <person name="Yang X."/>
            <person name="Zhou J."/>
            <person name="Guo T."/>
            <person name="Zhao T."/>
            <person name="Huang S."/>
            <person name="Miao D."/>
            <person name="Khan W.U."/>
            <person name="Rao P."/>
            <person name="Ye M."/>
            <person name="Lei B."/>
            <person name="Liao W."/>
            <person name="Wang J."/>
            <person name="Ji L."/>
            <person name="Li Y."/>
            <person name="Guo B."/>
            <person name="Mustafa N.S."/>
            <person name="Li S."/>
            <person name="Yun Q."/>
            <person name="Keller S.R."/>
            <person name="Mao J."/>
            <person name="Zhang R."/>
            <person name="Strauss S.H."/>
        </authorList>
    </citation>
    <scope>NUCLEOTIDE SEQUENCE</scope>
    <source>
        <strain evidence="1">GM15</strain>
        <tissue evidence="1">Leaf</tissue>
    </source>
</reference>
<sequence>MEVDFGMWESCIDLRKRKMNWTGHAVIIGMMDHKNTWRRKLKTEEVYGSSTPVLRGSRKGRVRLVQGVWSLVSGG</sequence>
<gene>
    <name evidence="1" type="ORF">POTOM_024604</name>
</gene>
<organism evidence="1 2">
    <name type="scientific">Populus tomentosa</name>
    <name type="common">Chinese white poplar</name>
    <dbReference type="NCBI Taxonomy" id="118781"/>
    <lineage>
        <taxon>Eukaryota</taxon>
        <taxon>Viridiplantae</taxon>
        <taxon>Streptophyta</taxon>
        <taxon>Embryophyta</taxon>
        <taxon>Tracheophyta</taxon>
        <taxon>Spermatophyta</taxon>
        <taxon>Magnoliopsida</taxon>
        <taxon>eudicotyledons</taxon>
        <taxon>Gunneridae</taxon>
        <taxon>Pentapetalae</taxon>
        <taxon>rosids</taxon>
        <taxon>fabids</taxon>
        <taxon>Malpighiales</taxon>
        <taxon>Salicaceae</taxon>
        <taxon>Saliceae</taxon>
        <taxon>Populus</taxon>
    </lineage>
</organism>
<proteinExistence type="predicted"/>
<evidence type="ECO:0000313" key="2">
    <source>
        <dbReference type="Proteomes" id="UP000886885"/>
    </source>
</evidence>
<dbReference type="AlphaFoldDB" id="A0A8X7ZFN4"/>